<proteinExistence type="predicted"/>
<feature type="compositionally biased region" description="Polar residues" evidence="1">
    <location>
        <begin position="285"/>
        <end position="313"/>
    </location>
</feature>
<feature type="compositionally biased region" description="Basic and acidic residues" evidence="1">
    <location>
        <begin position="397"/>
        <end position="411"/>
    </location>
</feature>
<name>A0ABM0MQC7_SACKO</name>
<feature type="region of interest" description="Disordered" evidence="1">
    <location>
        <begin position="104"/>
        <end position="156"/>
    </location>
</feature>
<reference evidence="3" key="1">
    <citation type="submission" date="2025-08" db="UniProtKB">
        <authorList>
            <consortium name="RefSeq"/>
        </authorList>
    </citation>
    <scope>IDENTIFICATION</scope>
    <source>
        <tissue evidence="3">Testes</tissue>
    </source>
</reference>
<dbReference type="Proteomes" id="UP000694865">
    <property type="component" value="Unplaced"/>
</dbReference>
<dbReference type="RefSeq" id="XP_006822218.1">
    <property type="nucleotide sequence ID" value="XM_006822155.1"/>
</dbReference>
<dbReference type="Gene3D" id="1.10.10.1460">
    <property type="match status" value="1"/>
</dbReference>
<feature type="compositionally biased region" description="Polar residues" evidence="1">
    <location>
        <begin position="105"/>
        <end position="117"/>
    </location>
</feature>
<evidence type="ECO:0000256" key="1">
    <source>
        <dbReference type="SAM" id="MobiDB-lite"/>
    </source>
</evidence>
<keyword evidence="2" id="KW-1185">Reference proteome</keyword>
<feature type="compositionally biased region" description="Basic and acidic residues" evidence="1">
    <location>
        <begin position="132"/>
        <end position="143"/>
    </location>
</feature>
<dbReference type="GeneID" id="102807149"/>
<dbReference type="CDD" id="cd22289">
    <property type="entry name" value="RecQL4_SLD2_NTD"/>
    <property type="match status" value="1"/>
</dbReference>
<gene>
    <name evidence="3" type="primary">LOC102807149</name>
</gene>
<evidence type="ECO:0000313" key="2">
    <source>
        <dbReference type="Proteomes" id="UP000694865"/>
    </source>
</evidence>
<accession>A0ABM0MQC7</accession>
<organism evidence="2 3">
    <name type="scientific">Saccoglossus kowalevskii</name>
    <name type="common">Acorn worm</name>
    <dbReference type="NCBI Taxonomy" id="10224"/>
    <lineage>
        <taxon>Eukaryota</taxon>
        <taxon>Metazoa</taxon>
        <taxon>Hemichordata</taxon>
        <taxon>Enteropneusta</taxon>
        <taxon>Harrimaniidae</taxon>
        <taxon>Saccoglossus</taxon>
    </lineage>
</organism>
<evidence type="ECO:0000313" key="3">
    <source>
        <dbReference type="RefSeq" id="XP_006822218.1"/>
    </source>
</evidence>
<protein>
    <submittedName>
        <fullName evidence="3">Uncharacterized protein LOC102807149</fullName>
    </submittedName>
</protein>
<feature type="region of interest" description="Disordered" evidence="1">
    <location>
        <begin position="283"/>
        <end position="426"/>
    </location>
</feature>
<sequence>MSSPTGISERAAKVKKQLKTWEAGFQVEHGRKPKKDDIENASQAIKDAYQEYSRLKKHGTAKETTETCDVWGAHLNKSALCPKNANQEDNVTYSIHHFTDKLKQNSKYSKTLPTSLKNRNRQRKSSGVQPNKDAEIVKEKSDNTFETPPSAHFGNLSKIKITSTPAGKSFPCSTGVVMKTYNHRKTTVASGWLERCQPAESEPKTHVEEIEKPFVDESCDARHEQELEEWESDLITQDTIGDAKKSVSRLDFTGNLTPRDKIGGSVSKAKSLPSKIVEVCASPGNVKTSQSNAENTGASSRVVQTPPDSTNKVGDSFGVVPTPQNSKNKVGDSSRIVQTPQRSRNKVSKSPGIKKAVKKKRLSENEDSGDDSRPSHPRKRQKVEKSDEYDFMEVDDDKSTGKTENIKDTKSSVEIAGKAKSGCSSK</sequence>